<reference evidence="7" key="1">
    <citation type="submission" date="2020-11" db="EMBL/GenBank/DDBJ databases">
        <authorList>
            <person name="Tran Van P."/>
        </authorList>
    </citation>
    <scope>NUCLEOTIDE SEQUENCE</scope>
</reference>
<dbReference type="Gene3D" id="2.60.120.40">
    <property type="match status" value="1"/>
</dbReference>
<evidence type="ECO:0000256" key="1">
    <source>
        <dbReference type="ARBA" id="ARBA00004613"/>
    </source>
</evidence>
<comment type="subcellular location">
    <subcellularLocation>
        <location evidence="1">Secreted</location>
    </subcellularLocation>
</comment>
<dbReference type="PANTHER" id="PTHR22923:SF62">
    <property type="entry name" value="CVP18"/>
    <property type="match status" value="1"/>
</dbReference>
<dbReference type="EMBL" id="CAJPEV010000804">
    <property type="protein sequence ID" value="CAG0888668.1"/>
    <property type="molecule type" value="Genomic_DNA"/>
</dbReference>
<dbReference type="PANTHER" id="PTHR22923">
    <property type="entry name" value="CEREBELLIN-RELATED"/>
    <property type="match status" value="1"/>
</dbReference>
<protein>
    <submittedName>
        <fullName evidence="7">Uncharacterized protein</fullName>
    </submittedName>
</protein>
<feature type="region of interest" description="Disordered" evidence="5">
    <location>
        <begin position="461"/>
        <end position="505"/>
    </location>
</feature>
<keyword evidence="2" id="KW-0964">Secreted</keyword>
<dbReference type="Proteomes" id="UP000677054">
    <property type="component" value="Unassembled WGS sequence"/>
</dbReference>
<gene>
    <name evidence="7" type="ORF">DSTB1V02_LOCUS5081</name>
</gene>
<dbReference type="Gene3D" id="2.60.120.1000">
    <property type="match status" value="1"/>
</dbReference>
<dbReference type="GO" id="GO:0005615">
    <property type="term" value="C:extracellular space"/>
    <property type="evidence" value="ECO:0007669"/>
    <property type="project" value="TreeGrafter"/>
</dbReference>
<name>A0A7R8X960_9CRUS</name>
<evidence type="ECO:0000256" key="2">
    <source>
        <dbReference type="ARBA" id="ARBA00022525"/>
    </source>
</evidence>
<organism evidence="7">
    <name type="scientific">Darwinula stevensoni</name>
    <dbReference type="NCBI Taxonomy" id="69355"/>
    <lineage>
        <taxon>Eukaryota</taxon>
        <taxon>Metazoa</taxon>
        <taxon>Ecdysozoa</taxon>
        <taxon>Arthropoda</taxon>
        <taxon>Crustacea</taxon>
        <taxon>Oligostraca</taxon>
        <taxon>Ostracoda</taxon>
        <taxon>Podocopa</taxon>
        <taxon>Podocopida</taxon>
        <taxon>Darwinulocopina</taxon>
        <taxon>Darwinuloidea</taxon>
        <taxon>Darwinulidae</taxon>
        <taxon>Darwinula</taxon>
    </lineage>
</organism>
<dbReference type="EMBL" id="LR900321">
    <property type="protein sequence ID" value="CAD7245207.1"/>
    <property type="molecule type" value="Genomic_DNA"/>
</dbReference>
<proteinExistence type="predicted"/>
<evidence type="ECO:0000256" key="5">
    <source>
        <dbReference type="SAM" id="MobiDB-lite"/>
    </source>
</evidence>
<dbReference type="AlphaFoldDB" id="A0A7R8X960"/>
<keyword evidence="8" id="KW-1185">Reference proteome</keyword>
<dbReference type="InterPro" id="IPR008983">
    <property type="entry name" value="Tumour_necrosis_fac-like_dom"/>
</dbReference>
<keyword evidence="3 6" id="KW-0732">Signal</keyword>
<feature type="chain" id="PRO_5036402455" evidence="6">
    <location>
        <begin position="22"/>
        <end position="505"/>
    </location>
</feature>
<feature type="compositionally biased region" description="Polar residues" evidence="5">
    <location>
        <begin position="496"/>
        <end position="505"/>
    </location>
</feature>
<evidence type="ECO:0000313" key="7">
    <source>
        <dbReference type="EMBL" id="CAD7245207.1"/>
    </source>
</evidence>
<dbReference type="InterPro" id="IPR036056">
    <property type="entry name" value="Fibrinogen-like_C"/>
</dbReference>
<evidence type="ECO:0000256" key="4">
    <source>
        <dbReference type="SAM" id="Coils"/>
    </source>
</evidence>
<dbReference type="InterPro" id="IPR050822">
    <property type="entry name" value="Cerebellin_Synaptic_Org"/>
</dbReference>
<feature type="signal peptide" evidence="6">
    <location>
        <begin position="1"/>
        <end position="21"/>
    </location>
</feature>
<dbReference type="Gene3D" id="1.20.5.170">
    <property type="match status" value="1"/>
</dbReference>
<evidence type="ECO:0000256" key="6">
    <source>
        <dbReference type="SAM" id="SignalP"/>
    </source>
</evidence>
<accession>A0A7R8X960</accession>
<feature type="coiled-coil region" evidence="4">
    <location>
        <begin position="35"/>
        <end position="117"/>
    </location>
</feature>
<feature type="compositionally biased region" description="Basic and acidic residues" evidence="5">
    <location>
        <begin position="461"/>
        <end position="487"/>
    </location>
</feature>
<dbReference type="OrthoDB" id="5989513at2759"/>
<evidence type="ECO:0000313" key="8">
    <source>
        <dbReference type="Proteomes" id="UP000677054"/>
    </source>
</evidence>
<sequence length="505" mass="55809">MRGYPILIVVLLIVWTECSFGKKYALNSIPEPRSLADLEEKMSTIMDKITELATDNAQLKINKHLQLDNEKLKHEIAQQKLDIIQMKHDIAQLRHDNERLKRVNENLNAQRETAVEDRIQYLEAVTRQIVPPTCESLAKLGVTRSGAYLVDPDGVLRGDPPIRVFCDMDTDPPSTNVLHDSMETMEVGHCPDPGCYGRRIAYHASMKQMQALIDRSESCKQQIRYDCFSAALTTSGTNYAWWMDRRGDPQYYWEGSHAGEHTCNCGLTDNCEHSTQACNCDADAPKWESDSGTITNATALPITELRFGGLQSEGQKAKHTLGALVCTGRNPPSSPAGSCSSLRQAGHTGTGYHLISTKKGLLDVVLCRMDLEDTDEGFQLATGARIAEERVYFDAYRISNWSNAGIISFEGTELNMGNGMDVNTGIFTAPLDERRTFRSPVLIGLHQSSTEPQYDVLKERATAEEAKGAPESSAEPRHGHDTDRTDGRAAGPVSASLCTVRNGSL</sequence>
<evidence type="ECO:0000256" key="3">
    <source>
        <dbReference type="ARBA" id="ARBA00022729"/>
    </source>
</evidence>
<keyword evidence="4" id="KW-0175">Coiled coil</keyword>
<dbReference type="SUPFAM" id="SSF56496">
    <property type="entry name" value="Fibrinogen C-terminal domain-like"/>
    <property type="match status" value="1"/>
</dbReference>